<reference evidence="1" key="1">
    <citation type="submission" date="2022-01" db="EMBL/GenBank/DDBJ databases">
        <title>Draft genome of Methanogenium marinum DSM 15558.</title>
        <authorList>
            <person name="Chen S.-C."/>
            <person name="You Y.-T."/>
        </authorList>
    </citation>
    <scope>NUCLEOTIDE SEQUENCE</scope>
    <source>
        <strain evidence="1">DSM 15558</strain>
    </source>
</reference>
<dbReference type="EMBL" id="JAKELO010000002">
    <property type="protein sequence ID" value="MDE4908358.1"/>
    <property type="molecule type" value="Genomic_DNA"/>
</dbReference>
<proteinExistence type="predicted"/>
<accession>A0A9Q4KPV3</accession>
<keyword evidence="2" id="KW-1185">Reference proteome</keyword>
<evidence type="ECO:0000313" key="2">
    <source>
        <dbReference type="Proteomes" id="UP001143747"/>
    </source>
</evidence>
<dbReference type="Proteomes" id="UP001143747">
    <property type="component" value="Unassembled WGS sequence"/>
</dbReference>
<gene>
    <name evidence="1" type="ORF">L0665_07005</name>
</gene>
<comment type="caution">
    <text evidence="1">The sequence shown here is derived from an EMBL/GenBank/DDBJ whole genome shotgun (WGS) entry which is preliminary data.</text>
</comment>
<dbReference type="AlphaFoldDB" id="A0A9Q4KPV3"/>
<evidence type="ECO:0000313" key="1">
    <source>
        <dbReference type="EMBL" id="MDE4908358.1"/>
    </source>
</evidence>
<protein>
    <submittedName>
        <fullName evidence="1">Uncharacterized protein</fullName>
    </submittedName>
</protein>
<organism evidence="1 2">
    <name type="scientific">Methanogenium marinum</name>
    <dbReference type="NCBI Taxonomy" id="348610"/>
    <lineage>
        <taxon>Archaea</taxon>
        <taxon>Methanobacteriati</taxon>
        <taxon>Methanobacteriota</taxon>
        <taxon>Stenosarchaea group</taxon>
        <taxon>Methanomicrobia</taxon>
        <taxon>Methanomicrobiales</taxon>
        <taxon>Methanomicrobiaceae</taxon>
        <taxon>Methanogenium</taxon>
    </lineage>
</organism>
<dbReference type="RefSeq" id="WP_274924989.1">
    <property type="nucleotide sequence ID" value="NZ_JAKELO010000002.1"/>
</dbReference>
<sequence length="61" mass="6399">MIAKCRIIAAESAADITPGGVVDGDFLSAVSILFCDGGDMPEGEIPPETEQMCPGEMMFYA</sequence>
<name>A0A9Q4KPV3_9EURY</name>